<name>A0A142VBH6_9CHLR</name>
<organism evidence="1 2">
    <name type="scientific">Dehalococcoides mccartyi</name>
    <dbReference type="NCBI Taxonomy" id="61435"/>
    <lineage>
        <taxon>Bacteria</taxon>
        <taxon>Bacillati</taxon>
        <taxon>Chloroflexota</taxon>
        <taxon>Dehalococcoidia</taxon>
        <taxon>Dehalococcoidales</taxon>
        <taxon>Dehalococcoidaceae</taxon>
        <taxon>Dehalococcoides</taxon>
    </lineage>
</organism>
<dbReference type="AlphaFoldDB" id="A0A142VBH6"/>
<proteinExistence type="predicted"/>
<accession>A0A142VBH6</accession>
<dbReference type="Proteomes" id="UP000076394">
    <property type="component" value="Chromosome"/>
</dbReference>
<dbReference type="EMBL" id="CP011127">
    <property type="protein sequence ID" value="AMU87186.1"/>
    <property type="molecule type" value="Genomic_DNA"/>
</dbReference>
<reference evidence="1 2" key="1">
    <citation type="submission" date="2015-03" db="EMBL/GenBank/DDBJ databases">
        <title>Genomic characterization of Dehalococcoides mccartyi strain 11a5, an unusal plasmid-containing chloroethene dechlorinator.</title>
        <authorList>
            <person name="Zhao S."/>
            <person name="Ding C."/>
            <person name="He J."/>
        </authorList>
    </citation>
    <scope>NUCLEOTIDE SEQUENCE [LARGE SCALE GENOMIC DNA]</scope>
    <source>
        <strain evidence="1 2">11a5</strain>
    </source>
</reference>
<gene>
    <name evidence="1" type="ORF">Dm11a5_1360</name>
</gene>
<evidence type="ECO:0000313" key="1">
    <source>
        <dbReference type="EMBL" id="AMU87186.1"/>
    </source>
</evidence>
<protein>
    <submittedName>
        <fullName evidence="1">Uncharacterized protein</fullName>
    </submittedName>
</protein>
<evidence type="ECO:0000313" key="2">
    <source>
        <dbReference type="Proteomes" id="UP000076394"/>
    </source>
</evidence>
<sequence>MLLNMDKYRNEDQESRIEKTGELSPVVLTCIHDAYTLSATSYQTGVDQLMIKEFLNALAEVALSVASRRDYQND</sequence>